<evidence type="ECO:0000256" key="6">
    <source>
        <dbReference type="SAM" id="Phobius"/>
    </source>
</evidence>
<evidence type="ECO:0000256" key="5">
    <source>
        <dbReference type="ARBA" id="ARBA00023136"/>
    </source>
</evidence>
<feature type="domain" description="MacB-like periplasmic core" evidence="8">
    <location>
        <begin position="21"/>
        <end position="211"/>
    </location>
</feature>
<dbReference type="AlphaFoldDB" id="A0A4R3MQT1"/>
<dbReference type="Proteomes" id="UP000294902">
    <property type="component" value="Unassembled WGS sequence"/>
</dbReference>
<feature type="transmembrane region" description="Helical" evidence="6">
    <location>
        <begin position="237"/>
        <end position="265"/>
    </location>
</feature>
<keyword evidence="5 6" id="KW-0472">Membrane</keyword>
<evidence type="ECO:0000256" key="2">
    <source>
        <dbReference type="ARBA" id="ARBA00022475"/>
    </source>
</evidence>
<proteinExistence type="predicted"/>
<dbReference type="Pfam" id="PF02687">
    <property type="entry name" value="FtsX"/>
    <property type="match status" value="1"/>
</dbReference>
<feature type="domain" description="ABC3 transporter permease C-terminal" evidence="7">
    <location>
        <begin position="240"/>
        <end position="359"/>
    </location>
</feature>
<protein>
    <submittedName>
        <fullName evidence="9">Putative ABC transport system permease protein</fullName>
    </submittedName>
</protein>
<evidence type="ECO:0000256" key="4">
    <source>
        <dbReference type="ARBA" id="ARBA00022989"/>
    </source>
</evidence>
<feature type="transmembrane region" description="Helical" evidence="6">
    <location>
        <begin position="406"/>
        <end position="423"/>
    </location>
</feature>
<dbReference type="InterPro" id="IPR003838">
    <property type="entry name" value="ABC3_permease_C"/>
</dbReference>
<feature type="transmembrane region" description="Helical" evidence="6">
    <location>
        <begin position="286"/>
        <end position="308"/>
    </location>
</feature>
<comment type="subcellular location">
    <subcellularLocation>
        <location evidence="1">Cell membrane</location>
        <topology evidence="1">Multi-pass membrane protein</topology>
    </subcellularLocation>
</comment>
<evidence type="ECO:0000313" key="10">
    <source>
        <dbReference type="Proteomes" id="UP000294902"/>
    </source>
</evidence>
<feature type="transmembrane region" description="Helical" evidence="6">
    <location>
        <begin position="462"/>
        <end position="484"/>
    </location>
</feature>
<gene>
    <name evidence="9" type="ORF">EDC18_101442</name>
</gene>
<evidence type="ECO:0000256" key="3">
    <source>
        <dbReference type="ARBA" id="ARBA00022692"/>
    </source>
</evidence>
<keyword evidence="4 6" id="KW-1133">Transmembrane helix</keyword>
<dbReference type="PANTHER" id="PTHR30287">
    <property type="entry name" value="MEMBRANE COMPONENT OF PREDICTED ABC SUPERFAMILY METABOLITE UPTAKE TRANSPORTER"/>
    <property type="match status" value="1"/>
</dbReference>
<keyword evidence="3 6" id="KW-0812">Transmembrane</keyword>
<feature type="transmembrane region" description="Helical" evidence="6">
    <location>
        <begin position="701"/>
        <end position="722"/>
    </location>
</feature>
<evidence type="ECO:0000256" key="1">
    <source>
        <dbReference type="ARBA" id="ARBA00004651"/>
    </source>
</evidence>
<dbReference type="PANTHER" id="PTHR30287:SF2">
    <property type="entry name" value="BLL1001 PROTEIN"/>
    <property type="match status" value="1"/>
</dbReference>
<name>A0A4R3MQT1_9FIRM</name>
<keyword evidence="2" id="KW-1003">Cell membrane</keyword>
<dbReference type="RefSeq" id="WP_132249789.1">
    <property type="nucleotide sequence ID" value="NZ_SMAL01000001.1"/>
</dbReference>
<feature type="transmembrane region" description="Helical" evidence="6">
    <location>
        <begin position="790"/>
        <end position="809"/>
    </location>
</feature>
<evidence type="ECO:0000313" key="9">
    <source>
        <dbReference type="EMBL" id="TCT17144.1"/>
    </source>
</evidence>
<keyword evidence="10" id="KW-1185">Reference proteome</keyword>
<evidence type="ECO:0000259" key="8">
    <source>
        <dbReference type="Pfam" id="PF12704"/>
    </source>
</evidence>
<feature type="transmembrane region" description="Helical" evidence="6">
    <location>
        <begin position="20"/>
        <end position="39"/>
    </location>
</feature>
<reference evidence="9 10" key="1">
    <citation type="submission" date="2019-03" db="EMBL/GenBank/DDBJ databases">
        <title>Genomic Encyclopedia of Type Strains, Phase IV (KMG-IV): sequencing the most valuable type-strain genomes for metagenomic binning, comparative biology and taxonomic classification.</title>
        <authorList>
            <person name="Goeker M."/>
        </authorList>
    </citation>
    <scope>NUCLEOTIDE SEQUENCE [LARGE SCALE GENOMIC DNA]</scope>
    <source>
        <strain evidence="9 10">DSM 24629</strain>
    </source>
</reference>
<sequence length="824" mass="93888">MYSLSRIAFKIYKGNKGMVITAIVTITISVMLIINMLSLTKNATRIMTDELFQQYGNMNLSVSMADHRGIDNQLFQQIKRQPNINEVARVVVGNLEIANGYQIYALGLDNTELSKSRYKYTKDIGSDQVIINKGLADFLDVSISDIVLINNTRFQVVEILNNINESSSIPDFAMIHIDTYLTFIMEEMVATYLMIDIFDEVESVALADRITSFNDNVEVDIFIHNEEITRNLDMINAYVIILSFIAIMICGLLLISNFQTFLYQYRKQFSLIRAIGGSVKQSFKIIFLQSLMLSLTGVFFGLVFSYIFHNLLQNKLGEILINKQFEYSFVLVDALKIAFVVFIIIQLFMLIPVMKYSRILPLEIVRENEELDVKGNVSKILGYISLVFSMIFFLYGVYFAGLESTGFGILSAVVFMVGVYLVFPYYIKEILLFIMPGIRKVFGNASFVALKNVIPQVKKNSIIILSISLLVALSIFGGTILNTISKNNENYLKSQYKLDLMLTAREGYGMKINHAFYEDLMEITSIRNILPYSIMHSLFYKNDDKIKTLSYSLMNFDGMASVGIINENSNHRENNGIIVTVEFAEQNNLSIGDKIYVMPSYNFNRSIDTITVDDNFNSLIINGIYENIDYRQVVMVGIDWENDFYINEFTIIDKILIGTYDLNQTIADLENLRRKYPNIKWSTLEEALETSNDMLNQRWKLLTISITAILIGLIIGSQNMMINNILNKRIEYAILRTLKVNRGKLINIILTQVLTFNFIGVVLGGIIGIIISNILTICEGRYFSSIDFTVLWYVILMLVFSNLLIFIPFGSRLAKGSIATELKG</sequence>
<dbReference type="GO" id="GO:0005886">
    <property type="term" value="C:plasma membrane"/>
    <property type="evidence" value="ECO:0007669"/>
    <property type="project" value="UniProtKB-SubCell"/>
</dbReference>
<dbReference type="EMBL" id="SMAL01000001">
    <property type="protein sequence ID" value="TCT17144.1"/>
    <property type="molecule type" value="Genomic_DNA"/>
</dbReference>
<feature type="transmembrane region" description="Helical" evidence="6">
    <location>
        <begin position="745"/>
        <end position="778"/>
    </location>
</feature>
<accession>A0A4R3MQT1</accession>
<feature type="transmembrane region" description="Helical" evidence="6">
    <location>
        <begin position="328"/>
        <end position="351"/>
    </location>
</feature>
<dbReference type="InterPro" id="IPR025857">
    <property type="entry name" value="MacB_PCD"/>
</dbReference>
<feature type="transmembrane region" description="Helical" evidence="6">
    <location>
        <begin position="380"/>
        <end position="400"/>
    </location>
</feature>
<comment type="caution">
    <text evidence="9">The sequence shown here is derived from an EMBL/GenBank/DDBJ whole genome shotgun (WGS) entry which is preliminary data.</text>
</comment>
<evidence type="ECO:0000259" key="7">
    <source>
        <dbReference type="Pfam" id="PF02687"/>
    </source>
</evidence>
<organism evidence="9 10">
    <name type="scientific">Natranaerovirga pectinivora</name>
    <dbReference type="NCBI Taxonomy" id="682400"/>
    <lineage>
        <taxon>Bacteria</taxon>
        <taxon>Bacillati</taxon>
        <taxon>Bacillota</taxon>
        <taxon>Clostridia</taxon>
        <taxon>Lachnospirales</taxon>
        <taxon>Natranaerovirgaceae</taxon>
        <taxon>Natranaerovirga</taxon>
    </lineage>
</organism>
<dbReference type="Pfam" id="PF12704">
    <property type="entry name" value="MacB_PCD"/>
    <property type="match status" value="1"/>
</dbReference>
<dbReference type="InterPro" id="IPR038766">
    <property type="entry name" value="Membrane_comp_ABC_pdt"/>
</dbReference>
<dbReference type="OrthoDB" id="2425574at2"/>